<sequence length="224" mass="26568">MFLKKIDLKKIEWKKYRPLLLMLVFPVLGWMYALTNNIENQEVYNLATAVDQAIPFVKYFALPYSVWIFYIYVCLFYFFKKDVSVYYRSLMTYVICAMICYLIYSVFQTTVARPPVVGNDPFAWLMKYIYNRDEPFNCFPSIHCFSSYMVMRSVWTSSFRNKWNVTLITGMSSLIIMSTLFVKQHVIMDALGAFFLVEVVTAFIIIFERKLRVSRERQKSTYGA</sequence>
<gene>
    <name evidence="2" type="ORF">FPZ45_09415</name>
</gene>
<reference evidence="2 3" key="1">
    <citation type="submission" date="2019-07" db="EMBL/GenBank/DDBJ databases">
        <authorList>
            <person name="Kim J."/>
        </authorList>
    </citation>
    <scope>NUCLEOTIDE SEQUENCE [LARGE SCALE GENOMIC DNA]</scope>
    <source>
        <strain evidence="2 3">G13</strain>
    </source>
</reference>
<dbReference type="OrthoDB" id="9790723at2"/>
<keyword evidence="1" id="KW-0472">Membrane</keyword>
<organism evidence="2 3">
    <name type="scientific">Cohnella terricola</name>
    <dbReference type="NCBI Taxonomy" id="1289167"/>
    <lineage>
        <taxon>Bacteria</taxon>
        <taxon>Bacillati</taxon>
        <taxon>Bacillota</taxon>
        <taxon>Bacilli</taxon>
        <taxon>Bacillales</taxon>
        <taxon>Paenibacillaceae</taxon>
        <taxon>Cohnella</taxon>
    </lineage>
</organism>
<feature type="transmembrane region" description="Helical" evidence="1">
    <location>
        <begin position="90"/>
        <end position="107"/>
    </location>
</feature>
<dbReference type="AlphaFoldDB" id="A0A559JN98"/>
<evidence type="ECO:0000256" key="1">
    <source>
        <dbReference type="SAM" id="Phobius"/>
    </source>
</evidence>
<name>A0A559JN98_9BACL</name>
<proteinExistence type="predicted"/>
<dbReference type="InterPro" id="IPR036938">
    <property type="entry name" value="PAP2/HPO_sf"/>
</dbReference>
<evidence type="ECO:0000313" key="3">
    <source>
        <dbReference type="Proteomes" id="UP000316330"/>
    </source>
</evidence>
<dbReference type="RefSeq" id="WP_144700579.1">
    <property type="nucleotide sequence ID" value="NZ_VNJJ01000004.1"/>
</dbReference>
<feature type="transmembrane region" description="Helical" evidence="1">
    <location>
        <begin position="59"/>
        <end position="78"/>
    </location>
</feature>
<dbReference type="Proteomes" id="UP000316330">
    <property type="component" value="Unassembled WGS sequence"/>
</dbReference>
<accession>A0A559JN98</accession>
<keyword evidence="1" id="KW-0812">Transmembrane</keyword>
<dbReference type="EMBL" id="VNJJ01000004">
    <property type="protein sequence ID" value="TVY01347.1"/>
    <property type="molecule type" value="Genomic_DNA"/>
</dbReference>
<protein>
    <submittedName>
        <fullName evidence="2">Phosphatase PAP2 family protein</fullName>
    </submittedName>
</protein>
<comment type="caution">
    <text evidence="2">The sequence shown here is derived from an EMBL/GenBank/DDBJ whole genome shotgun (WGS) entry which is preliminary data.</text>
</comment>
<dbReference type="SUPFAM" id="SSF48317">
    <property type="entry name" value="Acid phosphatase/Vanadium-dependent haloperoxidase"/>
    <property type="match status" value="1"/>
</dbReference>
<keyword evidence="1" id="KW-1133">Transmembrane helix</keyword>
<keyword evidence="3" id="KW-1185">Reference proteome</keyword>
<feature type="transmembrane region" description="Helical" evidence="1">
    <location>
        <begin position="187"/>
        <end position="207"/>
    </location>
</feature>
<evidence type="ECO:0000313" key="2">
    <source>
        <dbReference type="EMBL" id="TVY01347.1"/>
    </source>
</evidence>